<evidence type="ECO:0000313" key="11">
    <source>
        <dbReference type="EMBL" id="TWH97710.1"/>
    </source>
</evidence>
<dbReference type="PANTHER" id="PTHR46173">
    <property type="entry name" value="CCA TRNA NUCLEOTIDYLTRANSFERASE 1, MITOCHONDRIAL"/>
    <property type="match status" value="1"/>
</dbReference>
<dbReference type="GO" id="GO:0000049">
    <property type="term" value="F:tRNA binding"/>
    <property type="evidence" value="ECO:0007669"/>
    <property type="project" value="TreeGrafter"/>
</dbReference>
<dbReference type="EMBL" id="VLKK01000001">
    <property type="protein sequence ID" value="TWH97710.1"/>
    <property type="molecule type" value="Genomic_DNA"/>
</dbReference>
<proteinExistence type="inferred from homology"/>
<dbReference type="CDD" id="cd05398">
    <property type="entry name" value="NT_ClassII-CCAase"/>
    <property type="match status" value="1"/>
</dbReference>
<organism evidence="11 12">
    <name type="scientific">Sphingobium wenxiniae (strain DSM 21828 / CGMCC 1.7748 / JZ-1)</name>
    <dbReference type="NCBI Taxonomy" id="595605"/>
    <lineage>
        <taxon>Bacteria</taxon>
        <taxon>Pseudomonadati</taxon>
        <taxon>Pseudomonadota</taxon>
        <taxon>Alphaproteobacteria</taxon>
        <taxon>Sphingomonadales</taxon>
        <taxon>Sphingomonadaceae</taxon>
        <taxon>Sphingobium</taxon>
    </lineage>
</organism>
<dbReference type="Gene3D" id="3.30.460.10">
    <property type="entry name" value="Beta Polymerase, domain 2"/>
    <property type="match status" value="1"/>
</dbReference>
<evidence type="ECO:0000256" key="8">
    <source>
        <dbReference type="RuleBase" id="RU003953"/>
    </source>
</evidence>
<comment type="caution">
    <text evidence="11">The sequence shown here is derived from an EMBL/GenBank/DDBJ whole genome shotgun (WGS) entry which is preliminary data.</text>
</comment>
<keyword evidence="2 8" id="KW-0808">Transferase</keyword>
<evidence type="ECO:0000259" key="10">
    <source>
        <dbReference type="Pfam" id="PF12627"/>
    </source>
</evidence>
<evidence type="ECO:0000256" key="7">
    <source>
        <dbReference type="ARBA" id="ARBA00022842"/>
    </source>
</evidence>
<dbReference type="Pfam" id="PF01743">
    <property type="entry name" value="PolyA_pol"/>
    <property type="match status" value="1"/>
</dbReference>
<reference evidence="11 12" key="1">
    <citation type="journal article" date="2015" name="Stand. Genomic Sci.">
        <title>Genomic Encyclopedia of Bacterial and Archaeal Type Strains, Phase III: the genomes of soil and plant-associated and newly described type strains.</title>
        <authorList>
            <person name="Whitman W.B."/>
            <person name="Woyke T."/>
            <person name="Klenk H.P."/>
            <person name="Zhou Y."/>
            <person name="Lilburn T.G."/>
            <person name="Beck B.J."/>
            <person name="De Vos P."/>
            <person name="Vandamme P."/>
            <person name="Eisen J.A."/>
            <person name="Garrity G."/>
            <person name="Hugenholtz P."/>
            <person name="Kyrpides N.C."/>
        </authorList>
    </citation>
    <scope>NUCLEOTIDE SEQUENCE [LARGE SCALE GENOMIC DNA]</scope>
    <source>
        <strain evidence="11 12">CGMCC 1.7748</strain>
    </source>
</reference>
<accession>A0A562KQP4</accession>
<dbReference type="GO" id="GO:0008033">
    <property type="term" value="P:tRNA processing"/>
    <property type="evidence" value="ECO:0007669"/>
    <property type="project" value="UniProtKB-KW"/>
</dbReference>
<evidence type="ECO:0000313" key="12">
    <source>
        <dbReference type="Proteomes" id="UP000316624"/>
    </source>
</evidence>
<keyword evidence="5" id="KW-0479">Metal-binding</keyword>
<keyword evidence="3" id="KW-0819">tRNA processing</keyword>
<evidence type="ECO:0000256" key="2">
    <source>
        <dbReference type="ARBA" id="ARBA00022679"/>
    </source>
</evidence>
<dbReference type="Pfam" id="PF12627">
    <property type="entry name" value="PolyA_pol_RNAbd"/>
    <property type="match status" value="1"/>
</dbReference>
<evidence type="ECO:0000256" key="3">
    <source>
        <dbReference type="ARBA" id="ARBA00022694"/>
    </source>
</evidence>
<dbReference type="InterPro" id="IPR032828">
    <property type="entry name" value="PolyA_RNA-bd"/>
</dbReference>
<keyword evidence="12" id="KW-1185">Reference proteome</keyword>
<dbReference type="AlphaFoldDB" id="A0A562KQP4"/>
<dbReference type="SUPFAM" id="SSF81301">
    <property type="entry name" value="Nucleotidyltransferase"/>
    <property type="match status" value="1"/>
</dbReference>
<dbReference type="PANTHER" id="PTHR46173:SF1">
    <property type="entry name" value="CCA TRNA NUCLEOTIDYLTRANSFERASE 1, MITOCHONDRIAL"/>
    <property type="match status" value="1"/>
</dbReference>
<sequence length="403" mass="43101">MTASLPDAPWRHRPGFDGLLIALEAERGHARFVGGAVRDSLLGLPVNDLDIATTLSPQQVMERLKAAGIKAVPTGIDHGTVTAVIAGGPVEITTLRHDVSTDGRRATIAYTDDWREDAARRDFTINALYADPLTGEISDFFGGVADLEARRVRFIGDAAARIAEDHLRILRYFRFLARFGRDAPDMQAYGACKAAANSLMALSRERIADEILKLLSVAAPVNALRLMVDGGILRPVLPEIDAAGVERLATLIERERASATDPAPLRRLAALLPADARAADAVGARLKLSNKARKRLAAALDATPHDLPVRALAWRVGVESATDRILLDFSAPLSGLSTLEGWTPPSLPIGGGALIARGLAPGPDVARALGEVQEIWVAEGFPDAARVAEIADQTVSKFQRARQ</sequence>
<dbReference type="GO" id="GO:0016779">
    <property type="term" value="F:nucleotidyltransferase activity"/>
    <property type="evidence" value="ECO:0007669"/>
    <property type="project" value="UniProtKB-KW"/>
</dbReference>
<dbReference type="Gene3D" id="1.10.3090.10">
    <property type="entry name" value="cca-adding enzyme, domain 2"/>
    <property type="match status" value="1"/>
</dbReference>
<gene>
    <name evidence="11" type="ORF">IQ35_00309</name>
</gene>
<evidence type="ECO:0000256" key="6">
    <source>
        <dbReference type="ARBA" id="ARBA00022741"/>
    </source>
</evidence>
<dbReference type="GO" id="GO:0046872">
    <property type="term" value="F:metal ion binding"/>
    <property type="evidence" value="ECO:0007669"/>
    <property type="project" value="UniProtKB-KW"/>
</dbReference>
<comment type="similarity">
    <text evidence="8">Belongs to the tRNA nucleotidyltransferase/poly(A) polymerase family.</text>
</comment>
<keyword evidence="6" id="KW-0547">Nucleotide-binding</keyword>
<dbReference type="GO" id="GO:0000166">
    <property type="term" value="F:nucleotide binding"/>
    <property type="evidence" value="ECO:0007669"/>
    <property type="project" value="UniProtKB-KW"/>
</dbReference>
<evidence type="ECO:0000259" key="9">
    <source>
        <dbReference type="Pfam" id="PF01743"/>
    </source>
</evidence>
<dbReference type="Proteomes" id="UP000316624">
    <property type="component" value="Unassembled WGS sequence"/>
</dbReference>
<feature type="domain" description="Poly A polymerase head" evidence="9">
    <location>
        <begin position="30"/>
        <end position="153"/>
    </location>
</feature>
<dbReference type="InterPro" id="IPR002646">
    <property type="entry name" value="PolA_pol_head_dom"/>
</dbReference>
<keyword evidence="4" id="KW-0548">Nucleotidyltransferase</keyword>
<protein>
    <submittedName>
        <fullName evidence="11">Poly(A) polymerase</fullName>
    </submittedName>
</protein>
<evidence type="ECO:0000256" key="1">
    <source>
        <dbReference type="ARBA" id="ARBA00001946"/>
    </source>
</evidence>
<dbReference type="InterPro" id="IPR050264">
    <property type="entry name" value="Bact_CCA-adding_enz_type3_sf"/>
</dbReference>
<keyword evidence="7" id="KW-0460">Magnesium</keyword>
<dbReference type="RefSeq" id="WP_021246344.1">
    <property type="nucleotide sequence ID" value="NZ_JACIIY010000001.1"/>
</dbReference>
<comment type="cofactor">
    <cofactor evidence="1">
        <name>Mg(2+)</name>
        <dbReference type="ChEBI" id="CHEBI:18420"/>
    </cofactor>
</comment>
<evidence type="ECO:0000256" key="5">
    <source>
        <dbReference type="ARBA" id="ARBA00022723"/>
    </source>
</evidence>
<dbReference type="SUPFAM" id="SSF81891">
    <property type="entry name" value="Poly A polymerase C-terminal region-like"/>
    <property type="match status" value="1"/>
</dbReference>
<feature type="domain" description="tRNA nucleotidyltransferase/poly(A) polymerase RNA and SrmB- binding" evidence="10">
    <location>
        <begin position="191"/>
        <end position="242"/>
    </location>
</feature>
<dbReference type="InterPro" id="IPR043519">
    <property type="entry name" value="NT_sf"/>
</dbReference>
<name>A0A562KQP4_SPHWJ</name>
<evidence type="ECO:0000256" key="4">
    <source>
        <dbReference type="ARBA" id="ARBA00022695"/>
    </source>
</evidence>
<keyword evidence="8" id="KW-0694">RNA-binding</keyword>